<comment type="caution">
    <text evidence="2">The sequence shown here is derived from an EMBL/GenBank/DDBJ whole genome shotgun (WGS) entry which is preliminary data.</text>
</comment>
<dbReference type="AlphaFoldDB" id="A0A9N9FYR0"/>
<gene>
    <name evidence="2" type="ORF">AGERDE_LOCUS7709</name>
</gene>
<name>A0A9N9FYR0_9GLOM</name>
<evidence type="ECO:0000256" key="1">
    <source>
        <dbReference type="SAM" id="MobiDB-lite"/>
    </source>
</evidence>
<dbReference type="Proteomes" id="UP000789831">
    <property type="component" value="Unassembled WGS sequence"/>
</dbReference>
<sequence>MKYTTVFARQFALAKTHFRLAPKIQPVRLLRVGKASSQKTEAEIPNVFPLLPLVTNKIALSGFSENIDSLFRQRKSNLFVSPPLATNTTLITATLKSSDSMSPFQKYKKVKHPTLLVMKGDTSNVNDNDGINRVDKNTELEMITCIVPTNEGEIKDGESDNNDNMTLAIESGNIEDTKEDTINGQDTNNNDSINRVDNNRKLDGMIISTNKDDYKKAIVTEVKDNESDNNDNMTLAIESGNIEDTKEDTINRQDTNNNDSINRVDNNRKLDGMIISTNKDDYKKAIVAEVKDNESDNNDNMTLVIDGNDESGNIEDTEEDTINGQDTNNVDDNDGKHTKLEMITCIVPTNKGDYKKAIVAEVKDGESDNNDNMMLVIDGNNESGNIKDIKKDTINGQDINNVNNNDSIINHVDNNRELDGIITCIISTNEDDYKKAIVAEVKDSESDNNDNVTLVIDENNKSGNIEDTTNEQDTSNVDDDDSKNIELEMITCIVPTNQDDYKKAIVAEVKDDKSDNNDNMTLVIDGNNESGNIENTTNGQDTNNVNNNDSIINRVDNNRELDGMIIFTNKDDYKKAIITEVKDNESDNNDNMTLVIDGNDESGNIGDMTNGQDTSNVDDNDSKNTELEMITCIVPTNQDDYKKTIVAEVKDDESDNNDNMMLVIDENDRSDNIEDTTNGQNTSNVNDNGKNTELEMITCIVPTNQDDYKKAIVAEVKDDESNNNDNMSLIDENDRSGNIEDSVILDLKFDSCIKDSRIAYPFSKCTRAGFLLSNTINFSDLYLMI</sequence>
<feature type="region of interest" description="Disordered" evidence="1">
    <location>
        <begin position="670"/>
        <end position="689"/>
    </location>
</feature>
<feature type="compositionally biased region" description="Polar residues" evidence="1">
    <location>
        <begin position="607"/>
        <end position="617"/>
    </location>
</feature>
<feature type="compositionally biased region" description="Polar residues" evidence="1">
    <location>
        <begin position="461"/>
        <end position="475"/>
    </location>
</feature>
<reference evidence="2" key="1">
    <citation type="submission" date="2021-06" db="EMBL/GenBank/DDBJ databases">
        <authorList>
            <person name="Kallberg Y."/>
            <person name="Tangrot J."/>
            <person name="Rosling A."/>
        </authorList>
    </citation>
    <scope>NUCLEOTIDE SEQUENCE</scope>
    <source>
        <strain evidence="2">MT106</strain>
    </source>
</reference>
<feature type="region of interest" description="Disordered" evidence="1">
    <location>
        <begin position="598"/>
        <end position="622"/>
    </location>
</feature>
<feature type="compositionally biased region" description="Polar residues" evidence="1">
    <location>
        <begin position="675"/>
        <end position="689"/>
    </location>
</feature>
<proteinExistence type="predicted"/>
<evidence type="ECO:0000313" key="2">
    <source>
        <dbReference type="EMBL" id="CAG8572484.1"/>
    </source>
</evidence>
<evidence type="ECO:0000313" key="3">
    <source>
        <dbReference type="Proteomes" id="UP000789831"/>
    </source>
</evidence>
<organism evidence="2 3">
    <name type="scientific">Ambispora gerdemannii</name>
    <dbReference type="NCBI Taxonomy" id="144530"/>
    <lineage>
        <taxon>Eukaryota</taxon>
        <taxon>Fungi</taxon>
        <taxon>Fungi incertae sedis</taxon>
        <taxon>Mucoromycota</taxon>
        <taxon>Glomeromycotina</taxon>
        <taxon>Glomeromycetes</taxon>
        <taxon>Archaeosporales</taxon>
        <taxon>Ambisporaceae</taxon>
        <taxon>Ambispora</taxon>
    </lineage>
</organism>
<keyword evidence="3" id="KW-1185">Reference proteome</keyword>
<dbReference type="EMBL" id="CAJVPL010001465">
    <property type="protein sequence ID" value="CAG8572484.1"/>
    <property type="molecule type" value="Genomic_DNA"/>
</dbReference>
<feature type="region of interest" description="Disordered" evidence="1">
    <location>
        <begin position="459"/>
        <end position="480"/>
    </location>
</feature>
<protein>
    <submittedName>
        <fullName evidence="2">9810_t:CDS:1</fullName>
    </submittedName>
</protein>
<accession>A0A9N9FYR0</accession>